<dbReference type="GO" id="GO:0055088">
    <property type="term" value="P:lipid homeostasis"/>
    <property type="evidence" value="ECO:0007669"/>
    <property type="project" value="TreeGrafter"/>
</dbReference>
<keyword evidence="2 5" id="KW-0812">Transmembrane</keyword>
<gene>
    <name evidence="8" type="ORF">JMJ35_009934</name>
</gene>
<feature type="transmembrane region" description="Helical" evidence="6">
    <location>
        <begin position="197"/>
        <end position="218"/>
    </location>
</feature>
<protein>
    <recommendedName>
        <fullName evidence="7">TLC domain-containing protein</fullName>
    </recommendedName>
</protein>
<evidence type="ECO:0000313" key="9">
    <source>
        <dbReference type="Proteomes" id="UP001166286"/>
    </source>
</evidence>
<dbReference type="GO" id="GO:0005783">
    <property type="term" value="C:endoplasmic reticulum"/>
    <property type="evidence" value="ECO:0007669"/>
    <property type="project" value="TreeGrafter"/>
</dbReference>
<feature type="transmembrane region" description="Helical" evidence="6">
    <location>
        <begin position="7"/>
        <end position="24"/>
    </location>
</feature>
<evidence type="ECO:0000256" key="6">
    <source>
        <dbReference type="SAM" id="Phobius"/>
    </source>
</evidence>
<comment type="caution">
    <text evidence="8">The sequence shown here is derived from an EMBL/GenBank/DDBJ whole genome shotgun (WGS) entry which is preliminary data.</text>
</comment>
<feature type="transmembrane region" description="Helical" evidence="6">
    <location>
        <begin position="36"/>
        <end position="56"/>
    </location>
</feature>
<evidence type="ECO:0000256" key="1">
    <source>
        <dbReference type="ARBA" id="ARBA00004141"/>
    </source>
</evidence>
<feature type="domain" description="TLC" evidence="7">
    <location>
        <begin position="30"/>
        <end position="271"/>
    </location>
</feature>
<accession>A0AA39QRW7</accession>
<feature type="transmembrane region" description="Helical" evidence="6">
    <location>
        <begin position="139"/>
        <end position="157"/>
    </location>
</feature>
<dbReference type="PANTHER" id="PTHR13439">
    <property type="entry name" value="CT120 PROTEIN"/>
    <property type="match status" value="1"/>
</dbReference>
<name>A0AA39QRW7_9LECA</name>
<keyword evidence="3 6" id="KW-1133">Transmembrane helix</keyword>
<dbReference type="InterPro" id="IPR006634">
    <property type="entry name" value="TLC-dom"/>
</dbReference>
<keyword evidence="9" id="KW-1185">Reference proteome</keyword>
<dbReference type="Pfam" id="PF03798">
    <property type="entry name" value="TRAM_LAG1_CLN8"/>
    <property type="match status" value="1"/>
</dbReference>
<dbReference type="PROSITE" id="PS50922">
    <property type="entry name" value="TLC"/>
    <property type="match status" value="1"/>
</dbReference>
<evidence type="ECO:0000259" key="7">
    <source>
        <dbReference type="PROSITE" id="PS50922"/>
    </source>
</evidence>
<evidence type="ECO:0000256" key="5">
    <source>
        <dbReference type="PROSITE-ProRule" id="PRU00205"/>
    </source>
</evidence>
<dbReference type="AlphaFoldDB" id="A0AA39QRW7"/>
<evidence type="ECO:0000313" key="8">
    <source>
        <dbReference type="EMBL" id="KAK0508045.1"/>
    </source>
</evidence>
<sequence>MGYPSQLSLLTSLIAYPLLLRLFSGPNPTPQRLFKSIKGTSTIHSLLITLLALHLLSQPQWRSLSPSPTLSTSSKINLGGHGSGYPDDTLNPTISGRSEYGNAITAIEAGYLLQDTFALLYLARLKGENGVRRNLDKTLVTHHITVGTALLILQYYIACNREAGVYIIVQFLLMNSSTPILNLRWYLRNFARQKRKAVRLVDGAFVVAFFVARVWLVWKILADYGAFHGWSAWEAYRYGLRVPCKLGTGALFGANVGWWTVLVMNVIGRTRFTLGGQ</sequence>
<organism evidence="8 9">
    <name type="scientific">Cladonia borealis</name>
    <dbReference type="NCBI Taxonomy" id="184061"/>
    <lineage>
        <taxon>Eukaryota</taxon>
        <taxon>Fungi</taxon>
        <taxon>Dikarya</taxon>
        <taxon>Ascomycota</taxon>
        <taxon>Pezizomycotina</taxon>
        <taxon>Lecanoromycetes</taxon>
        <taxon>OSLEUM clade</taxon>
        <taxon>Lecanoromycetidae</taxon>
        <taxon>Lecanorales</taxon>
        <taxon>Lecanorineae</taxon>
        <taxon>Cladoniaceae</taxon>
        <taxon>Cladonia</taxon>
    </lineage>
</organism>
<feature type="transmembrane region" description="Helical" evidence="6">
    <location>
        <begin position="246"/>
        <end position="267"/>
    </location>
</feature>
<dbReference type="Proteomes" id="UP001166286">
    <property type="component" value="Unassembled WGS sequence"/>
</dbReference>
<feature type="transmembrane region" description="Helical" evidence="6">
    <location>
        <begin position="163"/>
        <end position="185"/>
    </location>
</feature>
<dbReference type="SMART" id="SM00724">
    <property type="entry name" value="TLC"/>
    <property type="match status" value="1"/>
</dbReference>
<evidence type="ECO:0000256" key="2">
    <source>
        <dbReference type="ARBA" id="ARBA00022692"/>
    </source>
</evidence>
<evidence type="ECO:0000256" key="4">
    <source>
        <dbReference type="ARBA" id="ARBA00023136"/>
    </source>
</evidence>
<reference evidence="8" key="1">
    <citation type="submission" date="2023-03" db="EMBL/GenBank/DDBJ databases">
        <title>Complete genome of Cladonia borealis.</title>
        <authorList>
            <person name="Park H."/>
        </authorList>
    </citation>
    <scope>NUCLEOTIDE SEQUENCE</scope>
    <source>
        <strain evidence="8">ANT050790</strain>
    </source>
</reference>
<keyword evidence="4 5" id="KW-0472">Membrane</keyword>
<dbReference type="GO" id="GO:0016020">
    <property type="term" value="C:membrane"/>
    <property type="evidence" value="ECO:0007669"/>
    <property type="project" value="UniProtKB-SubCell"/>
</dbReference>
<comment type="subcellular location">
    <subcellularLocation>
        <location evidence="1">Membrane</location>
        <topology evidence="1">Multi-pass membrane protein</topology>
    </subcellularLocation>
</comment>
<dbReference type="EMBL" id="JAFEKC020000022">
    <property type="protein sequence ID" value="KAK0508045.1"/>
    <property type="molecule type" value="Genomic_DNA"/>
</dbReference>
<evidence type="ECO:0000256" key="3">
    <source>
        <dbReference type="ARBA" id="ARBA00022989"/>
    </source>
</evidence>
<dbReference type="PANTHER" id="PTHR13439:SF0">
    <property type="entry name" value="TOPOISOMERASE I DAMAGE AFFECTED PROTEIN 4"/>
    <property type="match status" value="1"/>
</dbReference>
<dbReference type="InterPro" id="IPR050846">
    <property type="entry name" value="TLCD"/>
</dbReference>
<proteinExistence type="predicted"/>